<sequence>MNALVDGHDAALFDLDGVVYLGPQPIPGAAEGIAALRERGVQIGYVTNNAARTPAAVAAHLRELGVPAETGDVVTSSQAGARMLADRLPAGSPVLVVGTDALRDEVLAVGMTPVTSAADRPAAVIQGYHPELPWQLIDEAGFAIQAGALWVATNTDSNRPTDRGLVAGAGAQIGALRQAVAVDPEVAGKPHPPLLTETVRRLGATDPIFVGDRLDTDIDGAAAVGMTSLLVFTGAHGKTDVVAATTRPDHLGLGVGALLEPAARLETGEGYARCGAHTARRTGDTLELEGPLQSPQQQLDALRALLGVLPPGSDPTEPAVARALARLDLLP</sequence>
<dbReference type="OrthoDB" id="9810449at2"/>
<name>A0A255G0Z7_9ACTN</name>
<evidence type="ECO:0000313" key="2">
    <source>
        <dbReference type="Proteomes" id="UP000215896"/>
    </source>
</evidence>
<gene>
    <name evidence="1" type="ORF">CGZ94_18245</name>
</gene>
<protein>
    <submittedName>
        <fullName evidence="1">Hydrolase</fullName>
    </submittedName>
</protein>
<dbReference type="PANTHER" id="PTHR19288">
    <property type="entry name" value="4-NITROPHENYLPHOSPHATASE-RELATED"/>
    <property type="match status" value="1"/>
</dbReference>
<keyword evidence="2" id="KW-1185">Reference proteome</keyword>
<dbReference type="EMBL" id="NMVO01000017">
    <property type="protein sequence ID" value="OYO09600.1"/>
    <property type="molecule type" value="Genomic_DNA"/>
</dbReference>
<dbReference type="NCBIfam" id="TIGR01460">
    <property type="entry name" value="HAD-SF-IIA"/>
    <property type="match status" value="1"/>
</dbReference>
<dbReference type="InterPro" id="IPR023214">
    <property type="entry name" value="HAD_sf"/>
</dbReference>
<organism evidence="1 2">
    <name type="scientific">Enemella evansiae</name>
    <dbReference type="NCBI Taxonomy" id="2016499"/>
    <lineage>
        <taxon>Bacteria</taxon>
        <taxon>Bacillati</taxon>
        <taxon>Actinomycetota</taxon>
        <taxon>Actinomycetes</taxon>
        <taxon>Propionibacteriales</taxon>
        <taxon>Propionibacteriaceae</taxon>
        <taxon>Enemella</taxon>
    </lineage>
</organism>
<dbReference type="Pfam" id="PF13242">
    <property type="entry name" value="Hydrolase_like"/>
    <property type="match status" value="1"/>
</dbReference>
<accession>A0A255G0Z7</accession>
<dbReference type="AlphaFoldDB" id="A0A255G0Z7"/>
<dbReference type="GO" id="GO:0016791">
    <property type="term" value="F:phosphatase activity"/>
    <property type="evidence" value="ECO:0007669"/>
    <property type="project" value="TreeGrafter"/>
</dbReference>
<dbReference type="Gene3D" id="3.40.50.1000">
    <property type="entry name" value="HAD superfamily/HAD-like"/>
    <property type="match status" value="2"/>
</dbReference>
<dbReference type="InterPro" id="IPR036412">
    <property type="entry name" value="HAD-like_sf"/>
</dbReference>
<evidence type="ECO:0000313" key="1">
    <source>
        <dbReference type="EMBL" id="OYO09600.1"/>
    </source>
</evidence>
<keyword evidence="1" id="KW-0378">Hydrolase</keyword>
<reference evidence="1 2" key="1">
    <citation type="submission" date="2017-07" db="EMBL/GenBank/DDBJ databases">
        <title>Draft whole genome sequences of clinical Proprionibacteriaceae strains.</title>
        <authorList>
            <person name="Bernier A.-M."/>
            <person name="Bernard K."/>
            <person name="Domingo M.-C."/>
        </authorList>
    </citation>
    <scope>NUCLEOTIDE SEQUENCE [LARGE SCALE GENOMIC DNA]</scope>
    <source>
        <strain evidence="1 2">NML 030167</strain>
    </source>
</reference>
<dbReference type="GO" id="GO:0005737">
    <property type="term" value="C:cytoplasm"/>
    <property type="evidence" value="ECO:0007669"/>
    <property type="project" value="TreeGrafter"/>
</dbReference>
<dbReference type="Pfam" id="PF13344">
    <property type="entry name" value="Hydrolase_6"/>
    <property type="match status" value="1"/>
</dbReference>
<comment type="caution">
    <text evidence="1">The sequence shown here is derived from an EMBL/GenBank/DDBJ whole genome shotgun (WGS) entry which is preliminary data.</text>
</comment>
<dbReference type="SUPFAM" id="SSF56784">
    <property type="entry name" value="HAD-like"/>
    <property type="match status" value="1"/>
</dbReference>
<dbReference type="PANTHER" id="PTHR19288:SF95">
    <property type="entry name" value="D-GLYCEROL 3-PHOSPHATE PHOSPHATASE"/>
    <property type="match status" value="1"/>
</dbReference>
<dbReference type="InterPro" id="IPR006357">
    <property type="entry name" value="HAD-SF_hydro_IIA"/>
</dbReference>
<dbReference type="RefSeq" id="WP_094406589.1">
    <property type="nucleotide sequence ID" value="NZ_NMVO01000017.1"/>
</dbReference>
<proteinExistence type="predicted"/>
<dbReference type="Proteomes" id="UP000215896">
    <property type="component" value="Unassembled WGS sequence"/>
</dbReference>